<dbReference type="PROSITE" id="PS51178">
    <property type="entry name" value="PASTA"/>
    <property type="match status" value="3"/>
</dbReference>
<evidence type="ECO:0000313" key="4">
    <source>
        <dbReference type="Proteomes" id="UP000569951"/>
    </source>
</evidence>
<dbReference type="InterPro" id="IPR005543">
    <property type="entry name" value="PASTA_dom"/>
</dbReference>
<dbReference type="SMART" id="SM00740">
    <property type="entry name" value="PASTA"/>
    <property type="match status" value="3"/>
</dbReference>
<evidence type="ECO:0000256" key="1">
    <source>
        <dbReference type="SAM" id="MobiDB-lite"/>
    </source>
</evidence>
<gene>
    <name evidence="3" type="ORF">HNR42_000857</name>
</gene>
<feature type="domain" description="PASTA" evidence="2">
    <location>
        <begin position="211"/>
        <end position="286"/>
    </location>
</feature>
<dbReference type="RefSeq" id="WP_183984893.1">
    <property type="nucleotide sequence ID" value="NZ_JACHHG010000003.1"/>
</dbReference>
<keyword evidence="4" id="KW-1185">Reference proteome</keyword>
<sequence length="562" mass="60123">MARVDGKYEVLRELSREENTIVQEAISPEGQSVRLVWFDVHDPATRALFHRYRSALRAVGSIFLVDVVARPGAYYSVWLPPSGTPLEEYLGAPVKDEATVDAVRTVAEMLAEHGFALPDAQIFLEDGRPQLAALKLIDRPLEEIASLNRELLSALDAGRRRPRRRPKPAASARPPRDPARPRLTWLGVLPGLLFLGGAGYLGAQAVSIYLNPPTYEVPGVVGEEANKAALELVSVTDPRTGREVSGFRVAFVDGEEAGKPQGVVLAQQPPPGSALHAGRLVTLTVNNPPPLNVPKLSDLSVAEARAALKEANLGVGKLAYTYVQDGSVPKGHVIAQYPEAGVQVGRGQKVSLLLSSGERVQETFLPDLTGLSFDEARVLVEKAGLVVTRTESVTSERSEGTVLSQTPKPFAKVEVGSPVVLGVARAPLAEPPRQTVPTEPLGPVPQPEPEPAPTPQPEPTPAPQPEPTPTPQPEATPAPTPSPQTPAAPQAGVPRTLNFDFTFPSDLPEGEAELRVIDENGEQTLVRQPNAAGLPVSVEVTVTGRAVFRVMVNGQAYQSFER</sequence>
<feature type="domain" description="PASTA" evidence="2">
    <location>
        <begin position="287"/>
        <end position="356"/>
    </location>
</feature>
<dbReference type="AlphaFoldDB" id="A0A841HYZ7"/>
<feature type="domain" description="PASTA" evidence="2">
    <location>
        <begin position="359"/>
        <end position="425"/>
    </location>
</feature>
<protein>
    <submittedName>
        <fullName evidence="3">Beta-lactam-binding protein with PASTA domain</fullName>
    </submittedName>
</protein>
<accession>A0A841HYZ7</accession>
<proteinExistence type="predicted"/>
<feature type="compositionally biased region" description="Pro residues" evidence="1">
    <location>
        <begin position="440"/>
        <end position="486"/>
    </location>
</feature>
<dbReference type="Proteomes" id="UP000569951">
    <property type="component" value="Unassembled WGS sequence"/>
</dbReference>
<organism evidence="3 4">
    <name type="scientific">Deinobacterium chartae</name>
    <dbReference type="NCBI Taxonomy" id="521158"/>
    <lineage>
        <taxon>Bacteria</taxon>
        <taxon>Thermotogati</taxon>
        <taxon>Deinococcota</taxon>
        <taxon>Deinococci</taxon>
        <taxon>Deinococcales</taxon>
        <taxon>Deinococcaceae</taxon>
        <taxon>Deinobacterium</taxon>
    </lineage>
</organism>
<dbReference type="Gene3D" id="3.30.10.20">
    <property type="match status" value="3"/>
</dbReference>
<dbReference type="CDD" id="cd06577">
    <property type="entry name" value="PASTA_pknB"/>
    <property type="match status" value="3"/>
</dbReference>
<reference evidence="3 4" key="1">
    <citation type="submission" date="2020-08" db="EMBL/GenBank/DDBJ databases">
        <title>Genomic Encyclopedia of Type Strains, Phase IV (KMG-IV): sequencing the most valuable type-strain genomes for metagenomic binning, comparative biology and taxonomic classification.</title>
        <authorList>
            <person name="Goeker M."/>
        </authorList>
    </citation>
    <scope>NUCLEOTIDE SEQUENCE [LARGE SCALE GENOMIC DNA]</scope>
    <source>
        <strain evidence="3 4">DSM 21458</strain>
    </source>
</reference>
<comment type="caution">
    <text evidence="3">The sequence shown here is derived from an EMBL/GenBank/DDBJ whole genome shotgun (WGS) entry which is preliminary data.</text>
</comment>
<evidence type="ECO:0000313" key="3">
    <source>
        <dbReference type="EMBL" id="MBB6097440.1"/>
    </source>
</evidence>
<dbReference type="EMBL" id="JACHHG010000003">
    <property type="protein sequence ID" value="MBB6097440.1"/>
    <property type="molecule type" value="Genomic_DNA"/>
</dbReference>
<feature type="region of interest" description="Disordered" evidence="1">
    <location>
        <begin position="158"/>
        <end position="180"/>
    </location>
</feature>
<evidence type="ECO:0000259" key="2">
    <source>
        <dbReference type="PROSITE" id="PS51178"/>
    </source>
</evidence>
<feature type="region of interest" description="Disordered" evidence="1">
    <location>
        <begin position="426"/>
        <end position="506"/>
    </location>
</feature>
<dbReference type="Pfam" id="PF03793">
    <property type="entry name" value="PASTA"/>
    <property type="match status" value="2"/>
</dbReference>
<name>A0A841HYZ7_9DEIO</name>